<dbReference type="PROSITE" id="PS51257">
    <property type="entry name" value="PROKAR_LIPOPROTEIN"/>
    <property type="match status" value="1"/>
</dbReference>
<proteinExistence type="predicted"/>
<keyword evidence="3" id="KW-1185">Reference proteome</keyword>
<comment type="caution">
    <text evidence="2">The sequence shown here is derived from an EMBL/GenBank/DDBJ whole genome shotgun (WGS) entry which is preliminary data.</text>
</comment>
<feature type="signal peptide" evidence="1">
    <location>
        <begin position="1"/>
        <end position="24"/>
    </location>
</feature>
<dbReference type="RefSeq" id="WP_189073004.1">
    <property type="nucleotide sequence ID" value="NZ_BMQN01000003.1"/>
</dbReference>
<gene>
    <name evidence="2" type="ORF">GCM10008960_19780</name>
</gene>
<organism evidence="2 3">
    <name type="scientific">Deinococcus sedimenti</name>
    <dbReference type="NCBI Taxonomy" id="1867090"/>
    <lineage>
        <taxon>Bacteria</taxon>
        <taxon>Thermotogati</taxon>
        <taxon>Deinococcota</taxon>
        <taxon>Deinococci</taxon>
        <taxon>Deinococcales</taxon>
        <taxon>Deinococcaceae</taxon>
        <taxon>Deinococcus</taxon>
    </lineage>
</organism>
<sequence>MKRLLTIAGLGLALLIACSPQAQAVTGLLGGPLMKPVTTVEGPVPMPVSVEQASFCRVYQCVGSTSLGTTTTGSIDWYAVARNQNATTVLQQSAKGAFYPQLTVQFEKNTVLFVNLALDTKVRSPMPAATLNLLGNFTRLVLGAPVSAQKLSGCYRSLRTEATCVVGRGQVRVGGVQRWYVAAFRTVDDGEGYSVVNYAIGLED</sequence>
<evidence type="ECO:0000256" key="1">
    <source>
        <dbReference type="SAM" id="SignalP"/>
    </source>
</evidence>
<protein>
    <submittedName>
        <fullName evidence="2">Uncharacterized protein</fullName>
    </submittedName>
</protein>
<reference evidence="3" key="1">
    <citation type="journal article" date="2019" name="Int. J. Syst. Evol. Microbiol.">
        <title>The Global Catalogue of Microorganisms (GCM) 10K type strain sequencing project: providing services to taxonomists for standard genome sequencing and annotation.</title>
        <authorList>
            <consortium name="The Broad Institute Genomics Platform"/>
            <consortium name="The Broad Institute Genome Sequencing Center for Infectious Disease"/>
            <person name="Wu L."/>
            <person name="Ma J."/>
        </authorList>
    </citation>
    <scope>NUCLEOTIDE SEQUENCE [LARGE SCALE GENOMIC DNA]</scope>
    <source>
        <strain evidence="3">JCM 31405</strain>
    </source>
</reference>
<evidence type="ECO:0000313" key="3">
    <source>
        <dbReference type="Proteomes" id="UP000644548"/>
    </source>
</evidence>
<keyword evidence="1" id="KW-0732">Signal</keyword>
<feature type="chain" id="PRO_5046731662" evidence="1">
    <location>
        <begin position="25"/>
        <end position="204"/>
    </location>
</feature>
<dbReference type="EMBL" id="BMQN01000003">
    <property type="protein sequence ID" value="GGR92812.1"/>
    <property type="molecule type" value="Genomic_DNA"/>
</dbReference>
<dbReference type="Proteomes" id="UP000644548">
    <property type="component" value="Unassembled WGS sequence"/>
</dbReference>
<evidence type="ECO:0000313" key="2">
    <source>
        <dbReference type="EMBL" id="GGR92812.1"/>
    </source>
</evidence>
<name>A0ABQ2S452_9DEIO</name>
<accession>A0ABQ2S452</accession>